<evidence type="ECO:0000256" key="2">
    <source>
        <dbReference type="ARBA" id="ARBA00023002"/>
    </source>
</evidence>
<dbReference type="PANTHER" id="PTHR43103:SF5">
    <property type="entry name" value="4-EPIMERASE, PUTATIVE (AFU_ORTHOLOGUE AFUA_7G00360)-RELATED"/>
    <property type="match status" value="1"/>
</dbReference>
<keyword evidence="7" id="KW-1185">Reference proteome</keyword>
<protein>
    <submittedName>
        <fullName evidence="6">Nucleoside-diphosphate-sugar epimerase</fullName>
    </submittedName>
</protein>
<dbReference type="InterPro" id="IPR036291">
    <property type="entry name" value="NAD(P)-bd_dom_sf"/>
</dbReference>
<dbReference type="SUPFAM" id="SSF51735">
    <property type="entry name" value="NAD(P)-binding Rossmann-fold domains"/>
    <property type="match status" value="1"/>
</dbReference>
<reference evidence="6 7" key="1">
    <citation type="submission" date="2024-06" db="EMBL/GenBank/DDBJ databases">
        <title>Sorghum-associated microbial communities from plants grown in Nebraska, USA.</title>
        <authorList>
            <person name="Schachtman D."/>
        </authorList>
    </citation>
    <scope>NUCLEOTIDE SEQUENCE [LARGE SCALE GENOMIC DNA]</scope>
    <source>
        <strain evidence="6 7">3552</strain>
    </source>
</reference>
<dbReference type="Proteomes" id="UP001549307">
    <property type="component" value="Unassembled WGS sequence"/>
</dbReference>
<evidence type="ECO:0000256" key="4">
    <source>
        <dbReference type="SAM" id="MobiDB-lite"/>
    </source>
</evidence>
<dbReference type="InterPro" id="IPR020904">
    <property type="entry name" value="Sc_DH/Rdtase_CS"/>
</dbReference>
<feature type="region of interest" description="Disordered" evidence="4">
    <location>
        <begin position="1"/>
        <end position="31"/>
    </location>
</feature>
<dbReference type="InterPro" id="IPR001509">
    <property type="entry name" value="Epimerase_deHydtase"/>
</dbReference>
<evidence type="ECO:0000313" key="7">
    <source>
        <dbReference type="Proteomes" id="UP001549307"/>
    </source>
</evidence>
<dbReference type="Pfam" id="PF01370">
    <property type="entry name" value="Epimerase"/>
    <property type="match status" value="1"/>
</dbReference>
<dbReference type="Gene3D" id="3.40.50.720">
    <property type="entry name" value="NAD(P)-binding Rossmann-like Domain"/>
    <property type="match status" value="1"/>
</dbReference>
<organism evidence="6 7">
    <name type="scientific">Arthrobacter bambusae</name>
    <dbReference type="NCBI Taxonomy" id="1338426"/>
    <lineage>
        <taxon>Bacteria</taxon>
        <taxon>Bacillati</taxon>
        <taxon>Actinomycetota</taxon>
        <taxon>Actinomycetes</taxon>
        <taxon>Micrococcales</taxon>
        <taxon>Micrococcaceae</taxon>
        <taxon>Arthrobacter</taxon>
    </lineage>
</organism>
<comment type="caution">
    <text evidence="6">The sequence shown here is derived from an EMBL/GenBank/DDBJ whole genome shotgun (WGS) entry which is preliminary data.</text>
</comment>
<evidence type="ECO:0000313" key="6">
    <source>
        <dbReference type="EMBL" id="MET4540074.1"/>
    </source>
</evidence>
<dbReference type="EMBL" id="JBEPSN010000004">
    <property type="protein sequence ID" value="MET4540074.1"/>
    <property type="molecule type" value="Genomic_DNA"/>
</dbReference>
<name>A0ABV2P672_9MICC</name>
<comment type="similarity">
    <text evidence="1">Belongs to the NAD(P)-dependent epimerase/dehydratase family.</text>
</comment>
<gene>
    <name evidence="6" type="ORF">ABIE37_001855</name>
</gene>
<sequence length="300" mass="32150">MTDGRRRRVLPPSSSFRHLSDRNRKPPAGGKAQYGWGMVDVAGRRWVITGAAGTIGTALRAALAEMRVELVSTDIRPVSPVAPQDVVATADLSDLNSLVELFGGADGVIHLGGIPDEADFHDLAEVNIVGTYHVLEAARRAGVPRVVYASSNRLTGMYSAGDPVSSDMPPRPDGFYGVSKVAGEALCRLYADKFGISTIAVRIGSYEHRPGSAREQRTWLSPSDAVRAFLAAMTTAEHVAVFYAVSANAGRWWDLNAGDAVGFIPEDDAARWGAAEDYDPNLPQGGIYASKEYSIDKMSL</sequence>
<evidence type="ECO:0000259" key="5">
    <source>
        <dbReference type="Pfam" id="PF01370"/>
    </source>
</evidence>
<feature type="domain" description="NAD-dependent epimerase/dehydratase" evidence="5">
    <location>
        <begin position="47"/>
        <end position="204"/>
    </location>
</feature>
<dbReference type="CDD" id="cd08946">
    <property type="entry name" value="SDR_e"/>
    <property type="match status" value="1"/>
</dbReference>
<dbReference type="PANTHER" id="PTHR43103">
    <property type="entry name" value="NUCLEOSIDE-DIPHOSPHATE-SUGAR EPIMERASE"/>
    <property type="match status" value="1"/>
</dbReference>
<dbReference type="PROSITE" id="PS00061">
    <property type="entry name" value="ADH_SHORT"/>
    <property type="match status" value="1"/>
</dbReference>
<evidence type="ECO:0000256" key="3">
    <source>
        <dbReference type="ARBA" id="ARBA00023027"/>
    </source>
</evidence>
<keyword evidence="3" id="KW-0520">NAD</keyword>
<evidence type="ECO:0000256" key="1">
    <source>
        <dbReference type="ARBA" id="ARBA00007637"/>
    </source>
</evidence>
<accession>A0ABV2P672</accession>
<keyword evidence="2" id="KW-0560">Oxidoreductase</keyword>
<proteinExistence type="inferred from homology"/>